<dbReference type="NCBIfam" id="TIGR01764">
    <property type="entry name" value="excise"/>
    <property type="match status" value="1"/>
</dbReference>
<name>A0A4R6M2P3_9FIRM</name>
<dbReference type="RefSeq" id="WP_133513767.1">
    <property type="nucleotide sequence ID" value="NZ_SNWX01000002.1"/>
</dbReference>
<reference evidence="2 3" key="1">
    <citation type="submission" date="2019-03" db="EMBL/GenBank/DDBJ databases">
        <title>Subsurface microbial communities from deep shales in Ohio and West Virginia, USA.</title>
        <authorList>
            <person name="Wrighton K."/>
        </authorList>
    </citation>
    <scope>NUCLEOTIDE SEQUENCE [LARGE SCALE GENOMIC DNA]</scope>
    <source>
        <strain evidence="2 3">MA284_T2</strain>
    </source>
</reference>
<accession>A0A4R6M2P3</accession>
<proteinExistence type="predicted"/>
<organism evidence="2 3">
    <name type="scientific">Halanaerobium saccharolyticum</name>
    <dbReference type="NCBI Taxonomy" id="43595"/>
    <lineage>
        <taxon>Bacteria</taxon>
        <taxon>Bacillati</taxon>
        <taxon>Bacillota</taxon>
        <taxon>Clostridia</taxon>
        <taxon>Halanaerobiales</taxon>
        <taxon>Halanaerobiaceae</taxon>
        <taxon>Halanaerobium</taxon>
    </lineage>
</organism>
<gene>
    <name evidence="2" type="ORF">DFR79_10244</name>
</gene>
<dbReference type="InterPro" id="IPR010093">
    <property type="entry name" value="SinI_DNA-bd"/>
</dbReference>
<dbReference type="AlphaFoldDB" id="A0A4R6M2P3"/>
<sequence>MQVYTTQEVAEILKITPSSVIKLIKKEELKAKKIARKWRISENHLAEFMETNLNQ</sequence>
<protein>
    <submittedName>
        <fullName evidence="2">Excisionase family DNA binding protein</fullName>
    </submittedName>
</protein>
<evidence type="ECO:0000313" key="2">
    <source>
        <dbReference type="EMBL" id="TDO94670.1"/>
    </source>
</evidence>
<evidence type="ECO:0000313" key="3">
    <source>
        <dbReference type="Proteomes" id="UP000295064"/>
    </source>
</evidence>
<dbReference type="GO" id="GO:0003677">
    <property type="term" value="F:DNA binding"/>
    <property type="evidence" value="ECO:0007669"/>
    <property type="project" value="InterPro"/>
</dbReference>
<dbReference type="SUPFAM" id="SSF46955">
    <property type="entry name" value="Putative DNA-binding domain"/>
    <property type="match status" value="1"/>
</dbReference>
<dbReference type="EMBL" id="SNWX01000002">
    <property type="protein sequence ID" value="TDO94670.1"/>
    <property type="molecule type" value="Genomic_DNA"/>
</dbReference>
<dbReference type="InterPro" id="IPR009061">
    <property type="entry name" value="DNA-bd_dom_put_sf"/>
</dbReference>
<feature type="domain" description="Helix-turn-helix" evidence="1">
    <location>
        <begin position="3"/>
        <end position="52"/>
    </location>
</feature>
<comment type="caution">
    <text evidence="2">The sequence shown here is derived from an EMBL/GenBank/DDBJ whole genome shotgun (WGS) entry which is preliminary data.</text>
</comment>
<evidence type="ECO:0000259" key="1">
    <source>
        <dbReference type="Pfam" id="PF12728"/>
    </source>
</evidence>
<dbReference type="InterPro" id="IPR041657">
    <property type="entry name" value="HTH_17"/>
</dbReference>
<dbReference type="Proteomes" id="UP000295064">
    <property type="component" value="Unassembled WGS sequence"/>
</dbReference>
<dbReference type="Pfam" id="PF12728">
    <property type="entry name" value="HTH_17"/>
    <property type="match status" value="1"/>
</dbReference>